<accession>A0A5C4V5G1</accession>
<feature type="transmembrane region" description="Helical" evidence="11">
    <location>
        <begin position="122"/>
        <end position="144"/>
    </location>
</feature>
<dbReference type="RefSeq" id="WP_139643804.1">
    <property type="nucleotide sequence ID" value="NZ_BAAAZS010000037.1"/>
</dbReference>
<gene>
    <name evidence="13" type="ORF">FH715_11080</name>
</gene>
<dbReference type="Proteomes" id="UP000311713">
    <property type="component" value="Unassembled WGS sequence"/>
</dbReference>
<comment type="function">
    <text evidence="9">May be a proton symporter involved in the uptake of osmolytes such as proline and glycine betaine.</text>
</comment>
<evidence type="ECO:0000256" key="11">
    <source>
        <dbReference type="SAM" id="Phobius"/>
    </source>
</evidence>
<evidence type="ECO:0000256" key="6">
    <source>
        <dbReference type="ARBA" id="ARBA00022847"/>
    </source>
</evidence>
<evidence type="ECO:0000259" key="12">
    <source>
        <dbReference type="PROSITE" id="PS50850"/>
    </source>
</evidence>
<evidence type="ECO:0000256" key="1">
    <source>
        <dbReference type="ARBA" id="ARBA00004651"/>
    </source>
</evidence>
<name>A0A5C4V5G1_9ACTN</name>
<keyword evidence="7 11" id="KW-1133">Transmembrane helix</keyword>
<feature type="transmembrane region" description="Helical" evidence="11">
    <location>
        <begin position="403"/>
        <end position="421"/>
    </location>
</feature>
<dbReference type="InterPro" id="IPR036259">
    <property type="entry name" value="MFS_trans_sf"/>
</dbReference>
<dbReference type="PROSITE" id="PS50850">
    <property type="entry name" value="MFS"/>
    <property type="match status" value="1"/>
</dbReference>
<organism evidence="13 14">
    <name type="scientific">Streptomyces sedi</name>
    <dbReference type="NCBI Taxonomy" id="555059"/>
    <lineage>
        <taxon>Bacteria</taxon>
        <taxon>Bacillati</taxon>
        <taxon>Actinomycetota</taxon>
        <taxon>Actinomycetes</taxon>
        <taxon>Kitasatosporales</taxon>
        <taxon>Streptomycetaceae</taxon>
        <taxon>Streptomyces</taxon>
    </lineage>
</organism>
<comment type="caution">
    <text evidence="13">The sequence shown here is derived from an EMBL/GenBank/DDBJ whole genome shotgun (WGS) entry which is preliminary data.</text>
</comment>
<comment type="similarity">
    <text evidence="2">Belongs to the major facilitator superfamily. Metabolite:H+ Symporter (MHS) family (TC 2.A.1.6) family.</text>
</comment>
<evidence type="ECO:0000256" key="4">
    <source>
        <dbReference type="ARBA" id="ARBA00022475"/>
    </source>
</evidence>
<dbReference type="Pfam" id="PF00083">
    <property type="entry name" value="Sugar_tr"/>
    <property type="match status" value="1"/>
</dbReference>
<keyword evidence="8 11" id="KW-0472">Membrane</keyword>
<feature type="transmembrane region" description="Helical" evidence="11">
    <location>
        <begin position="53"/>
        <end position="77"/>
    </location>
</feature>
<dbReference type="PANTHER" id="PTHR43045:SF1">
    <property type="entry name" value="SHIKIMATE TRANSPORTER"/>
    <property type="match status" value="1"/>
</dbReference>
<dbReference type="InterPro" id="IPR020846">
    <property type="entry name" value="MFS_dom"/>
</dbReference>
<dbReference type="FunFam" id="1.20.1250.20:FF:000001">
    <property type="entry name" value="Dicarboxylate MFS transporter"/>
    <property type="match status" value="1"/>
</dbReference>
<feature type="transmembrane region" description="Helical" evidence="11">
    <location>
        <begin position="28"/>
        <end position="47"/>
    </location>
</feature>
<dbReference type="GO" id="GO:0005886">
    <property type="term" value="C:plasma membrane"/>
    <property type="evidence" value="ECO:0007669"/>
    <property type="project" value="UniProtKB-SubCell"/>
</dbReference>
<dbReference type="Gene3D" id="1.20.1250.20">
    <property type="entry name" value="MFS general substrate transporter like domains"/>
    <property type="match status" value="2"/>
</dbReference>
<evidence type="ECO:0000256" key="7">
    <source>
        <dbReference type="ARBA" id="ARBA00022989"/>
    </source>
</evidence>
<feature type="transmembrane region" description="Helical" evidence="11">
    <location>
        <begin position="242"/>
        <end position="266"/>
    </location>
</feature>
<evidence type="ECO:0000256" key="5">
    <source>
        <dbReference type="ARBA" id="ARBA00022692"/>
    </source>
</evidence>
<feature type="domain" description="Major facilitator superfamily (MFS) profile" evidence="12">
    <location>
        <begin position="16"/>
        <end position="426"/>
    </location>
</feature>
<evidence type="ECO:0000313" key="13">
    <source>
        <dbReference type="EMBL" id="TNM31212.1"/>
    </source>
</evidence>
<dbReference type="InterPro" id="IPR005828">
    <property type="entry name" value="MFS_sugar_transport-like"/>
</dbReference>
<dbReference type="AlphaFoldDB" id="A0A5C4V5G1"/>
<protein>
    <recommendedName>
        <fullName evidence="10">Putative proline/betaine transporter</fullName>
    </recommendedName>
</protein>
<keyword evidence="6" id="KW-0769">Symport</keyword>
<feature type="transmembrane region" description="Helical" evidence="11">
    <location>
        <begin position="373"/>
        <end position="397"/>
    </location>
</feature>
<dbReference type="OrthoDB" id="9066401at2"/>
<evidence type="ECO:0000256" key="10">
    <source>
        <dbReference type="ARBA" id="ARBA00039918"/>
    </source>
</evidence>
<proteinExistence type="inferred from homology"/>
<feature type="transmembrane region" description="Helical" evidence="11">
    <location>
        <begin position="89"/>
        <end position="110"/>
    </location>
</feature>
<keyword evidence="5 11" id="KW-0812">Transmembrane</keyword>
<evidence type="ECO:0000256" key="2">
    <source>
        <dbReference type="ARBA" id="ARBA00008240"/>
    </source>
</evidence>
<keyword evidence="14" id="KW-1185">Reference proteome</keyword>
<dbReference type="CDD" id="cd17369">
    <property type="entry name" value="MFS_ShiA_like"/>
    <property type="match status" value="1"/>
</dbReference>
<feature type="transmembrane region" description="Helical" evidence="11">
    <location>
        <begin position="333"/>
        <end position="352"/>
    </location>
</feature>
<feature type="transmembrane region" description="Helical" evidence="11">
    <location>
        <begin position="309"/>
        <end position="327"/>
    </location>
</feature>
<evidence type="ECO:0000313" key="14">
    <source>
        <dbReference type="Proteomes" id="UP000311713"/>
    </source>
</evidence>
<keyword evidence="3" id="KW-0813">Transport</keyword>
<evidence type="ECO:0000256" key="9">
    <source>
        <dbReference type="ARBA" id="ARBA00037295"/>
    </source>
</evidence>
<evidence type="ECO:0000256" key="3">
    <source>
        <dbReference type="ARBA" id="ARBA00022448"/>
    </source>
</evidence>
<dbReference type="EMBL" id="VDGT01000006">
    <property type="protein sequence ID" value="TNM31212.1"/>
    <property type="molecule type" value="Genomic_DNA"/>
</dbReference>
<sequence length="445" mass="46621">MQSDSPARAPQQSLRASASSFLGTTLEWYDFFIYGTTAALVFGDLFFPNASDVAGTLASFATLAVGFAARPLGGILFGHYGDRIGRKKMLVLSLLTIGVSTVLIGCLPTYDQIGVGAPVLLVILRLFQGVALGGEWGGAALMSIEHAPKHKRGLFGSATQMGAPGGMLLAAGAVSLASWVSGDSYESWGWRLPFLASVVIVAIGTVIRSRVAESPEFQAAAERKEQAKLPIADVLREDWRSVLLGSGLAAANNAIFYTVSTYTLSYATDHLDVDKDQVLHHVTLVAALYLVTVPLFGALADRIGLRRQVAIAGALSALMIFPYFLLVETGNTWVILASMAVALAVVQSAAYAPQPAIYADLFPPRVRYTGASLAYAIPTTLVGGTAPFIGTALYAWSDSNYPFALYIAALGALAAGCALGAKPRYGSNGTPAAPQPTAVPGGRRG</sequence>
<feature type="transmembrane region" description="Helical" evidence="11">
    <location>
        <begin position="188"/>
        <end position="207"/>
    </location>
</feature>
<reference evidence="13 14" key="1">
    <citation type="submission" date="2019-06" db="EMBL/GenBank/DDBJ databases">
        <title>Draft genome of Streptomyces sedi sp. JCM16909.</title>
        <authorList>
            <person name="Klykleung N."/>
            <person name="Tanasupawat S."/>
            <person name="Kudo T."/>
            <person name="Yuki M."/>
            <person name="Ohkuma M."/>
        </authorList>
    </citation>
    <scope>NUCLEOTIDE SEQUENCE [LARGE SCALE GENOMIC DNA]</scope>
    <source>
        <strain evidence="13 14">JCM 16909</strain>
    </source>
</reference>
<dbReference type="PANTHER" id="PTHR43045">
    <property type="entry name" value="SHIKIMATE TRANSPORTER"/>
    <property type="match status" value="1"/>
</dbReference>
<comment type="subcellular location">
    <subcellularLocation>
        <location evidence="1">Cell membrane</location>
        <topology evidence="1">Multi-pass membrane protein</topology>
    </subcellularLocation>
</comment>
<feature type="transmembrane region" description="Helical" evidence="11">
    <location>
        <begin position="278"/>
        <end position="297"/>
    </location>
</feature>
<dbReference type="SUPFAM" id="SSF103473">
    <property type="entry name" value="MFS general substrate transporter"/>
    <property type="match status" value="1"/>
</dbReference>
<keyword evidence="4" id="KW-1003">Cell membrane</keyword>
<dbReference type="GO" id="GO:0015293">
    <property type="term" value="F:symporter activity"/>
    <property type="evidence" value="ECO:0007669"/>
    <property type="project" value="UniProtKB-KW"/>
</dbReference>
<evidence type="ECO:0000256" key="8">
    <source>
        <dbReference type="ARBA" id="ARBA00023136"/>
    </source>
</evidence>